<keyword evidence="3" id="KW-1185">Reference proteome</keyword>
<evidence type="ECO:0000256" key="1">
    <source>
        <dbReference type="SAM" id="MobiDB-lite"/>
    </source>
</evidence>
<dbReference type="AlphaFoldDB" id="A0A0D0BAG4"/>
<dbReference type="EMBL" id="KN835155">
    <property type="protein sequence ID" value="KIK46719.1"/>
    <property type="molecule type" value="Genomic_DNA"/>
</dbReference>
<dbReference type="HOGENOM" id="CLU_2528966_0_0_1"/>
<name>A0A0D0BAG4_9AGAM</name>
<dbReference type="InParanoid" id="A0A0D0BAG4"/>
<accession>A0A0D0BAG4</accession>
<protein>
    <submittedName>
        <fullName evidence="2">Uncharacterized protein</fullName>
    </submittedName>
</protein>
<evidence type="ECO:0000313" key="3">
    <source>
        <dbReference type="Proteomes" id="UP000054485"/>
    </source>
</evidence>
<evidence type="ECO:0000313" key="2">
    <source>
        <dbReference type="EMBL" id="KIK46719.1"/>
    </source>
</evidence>
<gene>
    <name evidence="2" type="ORF">CY34DRAFT_367545</name>
</gene>
<proteinExistence type="predicted"/>
<dbReference type="Proteomes" id="UP000054485">
    <property type="component" value="Unassembled WGS sequence"/>
</dbReference>
<organism evidence="2 3">
    <name type="scientific">Suillus luteus UH-Slu-Lm8-n1</name>
    <dbReference type="NCBI Taxonomy" id="930992"/>
    <lineage>
        <taxon>Eukaryota</taxon>
        <taxon>Fungi</taxon>
        <taxon>Dikarya</taxon>
        <taxon>Basidiomycota</taxon>
        <taxon>Agaricomycotina</taxon>
        <taxon>Agaricomycetes</taxon>
        <taxon>Agaricomycetidae</taxon>
        <taxon>Boletales</taxon>
        <taxon>Suillineae</taxon>
        <taxon>Suillaceae</taxon>
        <taxon>Suillus</taxon>
    </lineage>
</organism>
<sequence length="84" mass="9446">MPRVDRPFNPQTGKSGPRYYVLCPATRHDTRARLSASPLRLRNLNFKLTLNPLVHRRVPAAWNLLIPPPSTFFFIAGPLPSPTG</sequence>
<reference evidence="2 3" key="1">
    <citation type="submission" date="2014-04" db="EMBL/GenBank/DDBJ databases">
        <authorList>
            <consortium name="DOE Joint Genome Institute"/>
            <person name="Kuo A."/>
            <person name="Ruytinx J."/>
            <person name="Rineau F."/>
            <person name="Colpaert J."/>
            <person name="Kohler A."/>
            <person name="Nagy L.G."/>
            <person name="Floudas D."/>
            <person name="Copeland A."/>
            <person name="Barry K.W."/>
            <person name="Cichocki N."/>
            <person name="Veneault-Fourrey C."/>
            <person name="LaButti K."/>
            <person name="Lindquist E.A."/>
            <person name="Lipzen A."/>
            <person name="Lundell T."/>
            <person name="Morin E."/>
            <person name="Murat C."/>
            <person name="Sun H."/>
            <person name="Tunlid A."/>
            <person name="Henrissat B."/>
            <person name="Grigoriev I.V."/>
            <person name="Hibbett D.S."/>
            <person name="Martin F."/>
            <person name="Nordberg H.P."/>
            <person name="Cantor M.N."/>
            <person name="Hua S.X."/>
        </authorList>
    </citation>
    <scope>NUCLEOTIDE SEQUENCE [LARGE SCALE GENOMIC DNA]</scope>
    <source>
        <strain evidence="2 3">UH-Slu-Lm8-n1</strain>
    </source>
</reference>
<reference evidence="3" key="2">
    <citation type="submission" date="2015-01" db="EMBL/GenBank/DDBJ databases">
        <title>Evolutionary Origins and Diversification of the Mycorrhizal Mutualists.</title>
        <authorList>
            <consortium name="DOE Joint Genome Institute"/>
            <consortium name="Mycorrhizal Genomics Consortium"/>
            <person name="Kohler A."/>
            <person name="Kuo A."/>
            <person name="Nagy L.G."/>
            <person name="Floudas D."/>
            <person name="Copeland A."/>
            <person name="Barry K.W."/>
            <person name="Cichocki N."/>
            <person name="Veneault-Fourrey C."/>
            <person name="LaButti K."/>
            <person name="Lindquist E.A."/>
            <person name="Lipzen A."/>
            <person name="Lundell T."/>
            <person name="Morin E."/>
            <person name="Murat C."/>
            <person name="Riley R."/>
            <person name="Ohm R."/>
            <person name="Sun H."/>
            <person name="Tunlid A."/>
            <person name="Henrissat B."/>
            <person name="Grigoriev I.V."/>
            <person name="Hibbett D.S."/>
            <person name="Martin F."/>
        </authorList>
    </citation>
    <scope>NUCLEOTIDE SEQUENCE [LARGE SCALE GENOMIC DNA]</scope>
    <source>
        <strain evidence="3">UH-Slu-Lm8-n1</strain>
    </source>
</reference>
<feature type="region of interest" description="Disordered" evidence="1">
    <location>
        <begin position="1"/>
        <end position="20"/>
    </location>
</feature>